<sequence>MVIGMQAMTTADNLSRGLYNALLWASKSAPWDMGLVSLMPDGVRIITSDSYSTTMITVPGDVTPREAYTWVKVTRDGLTDMLTLSTKAAKGRVSLSFAPGESLTVKGETGDLVLADLYEEGQGEESWDDITYRIFVELLADRMTEVDSHKFMVNPKYLRKVAQTKKEAPDVCADFWVHGDEPVFIRIGEFSQTIVQPVDRTRHADVYGEAALW</sequence>
<accession>A0ABP6ECT9</accession>
<evidence type="ECO:0000313" key="1">
    <source>
        <dbReference type="EMBL" id="GAA2665305.1"/>
    </source>
</evidence>
<dbReference type="RefSeq" id="WP_346148679.1">
    <property type="nucleotide sequence ID" value="NZ_BAAATE010000010.1"/>
</dbReference>
<protein>
    <submittedName>
        <fullName evidence="1">Uncharacterized protein</fullName>
    </submittedName>
</protein>
<gene>
    <name evidence="1" type="ORF">GCM10010412_041500</name>
</gene>
<comment type="caution">
    <text evidence="1">The sequence shown here is derived from an EMBL/GenBank/DDBJ whole genome shotgun (WGS) entry which is preliminary data.</text>
</comment>
<organism evidence="1 2">
    <name type="scientific">Nonomuraea recticatena</name>
    <dbReference type="NCBI Taxonomy" id="46178"/>
    <lineage>
        <taxon>Bacteria</taxon>
        <taxon>Bacillati</taxon>
        <taxon>Actinomycetota</taxon>
        <taxon>Actinomycetes</taxon>
        <taxon>Streptosporangiales</taxon>
        <taxon>Streptosporangiaceae</taxon>
        <taxon>Nonomuraea</taxon>
    </lineage>
</organism>
<keyword evidence="2" id="KW-1185">Reference proteome</keyword>
<name>A0ABP6ECT9_9ACTN</name>
<dbReference type="Proteomes" id="UP001501666">
    <property type="component" value="Unassembled WGS sequence"/>
</dbReference>
<reference evidence="2" key="1">
    <citation type="journal article" date="2019" name="Int. J. Syst. Evol. Microbiol.">
        <title>The Global Catalogue of Microorganisms (GCM) 10K type strain sequencing project: providing services to taxonomists for standard genome sequencing and annotation.</title>
        <authorList>
            <consortium name="The Broad Institute Genomics Platform"/>
            <consortium name="The Broad Institute Genome Sequencing Center for Infectious Disease"/>
            <person name="Wu L."/>
            <person name="Ma J."/>
        </authorList>
    </citation>
    <scope>NUCLEOTIDE SEQUENCE [LARGE SCALE GENOMIC DNA]</scope>
    <source>
        <strain evidence="2">JCM 6835</strain>
    </source>
</reference>
<proteinExistence type="predicted"/>
<dbReference type="EMBL" id="BAAATE010000010">
    <property type="protein sequence ID" value="GAA2665305.1"/>
    <property type="molecule type" value="Genomic_DNA"/>
</dbReference>
<evidence type="ECO:0000313" key="2">
    <source>
        <dbReference type="Proteomes" id="UP001501666"/>
    </source>
</evidence>